<feature type="compositionally biased region" description="Basic residues" evidence="1">
    <location>
        <begin position="42"/>
        <end position="52"/>
    </location>
</feature>
<keyword evidence="2" id="KW-0812">Transmembrane</keyword>
<feature type="region of interest" description="Disordered" evidence="1">
    <location>
        <begin position="1"/>
        <end position="52"/>
    </location>
</feature>
<comment type="caution">
    <text evidence="3">The sequence shown here is derived from an EMBL/GenBank/DDBJ whole genome shotgun (WGS) entry which is preliminary data.</text>
</comment>
<keyword evidence="4" id="KW-1185">Reference proteome</keyword>
<reference evidence="3 4" key="1">
    <citation type="submission" date="2017-03" db="EMBL/GenBank/DDBJ databases">
        <title>Genome sequence of Methanobrevibacter thaueri.</title>
        <authorList>
            <person name="Poehlein A."/>
            <person name="Seedorf H."/>
            <person name="Daniel R."/>
        </authorList>
    </citation>
    <scope>NUCLEOTIDE SEQUENCE [LARGE SCALE GENOMIC DNA]</scope>
    <source>
        <strain evidence="3 4">DSM 11995</strain>
    </source>
</reference>
<proteinExistence type="predicted"/>
<gene>
    <name evidence="3" type="ORF">MBBTH_09190</name>
</gene>
<evidence type="ECO:0000256" key="2">
    <source>
        <dbReference type="SAM" id="Phobius"/>
    </source>
</evidence>
<dbReference type="RefSeq" id="WP_116591881.1">
    <property type="nucleotide sequence ID" value="NZ_MZGS01000020.1"/>
</dbReference>
<accession>A0A315XNA5</accession>
<dbReference type="EMBL" id="MZGS01000020">
    <property type="protein sequence ID" value="PWB87354.1"/>
    <property type="molecule type" value="Genomic_DNA"/>
</dbReference>
<name>A0A315XNA5_9EURY</name>
<evidence type="ECO:0000313" key="4">
    <source>
        <dbReference type="Proteomes" id="UP000251717"/>
    </source>
</evidence>
<dbReference type="OrthoDB" id="78377at2157"/>
<evidence type="ECO:0000313" key="3">
    <source>
        <dbReference type="EMBL" id="PWB87354.1"/>
    </source>
</evidence>
<dbReference type="Proteomes" id="UP000251717">
    <property type="component" value="Unassembled WGS sequence"/>
</dbReference>
<sequence>MRRKKDDKRVLRAGNGRQNNSRRIKRGNRQLMSRRNDNHYPRNPHNRKPKKTNGKLVFLMIIALVAFVIGAGIGVSLSFEDNHVDEGPHFVNVTKEMTSDLNDTEDVYYDKSADAIDYNQNQTQFDIPHGNTTQ</sequence>
<keyword evidence="2" id="KW-0472">Membrane</keyword>
<feature type="transmembrane region" description="Helical" evidence="2">
    <location>
        <begin position="56"/>
        <end position="79"/>
    </location>
</feature>
<dbReference type="AlphaFoldDB" id="A0A315XNA5"/>
<keyword evidence="2" id="KW-1133">Transmembrane helix</keyword>
<organism evidence="3 4">
    <name type="scientific">Methanobrevibacter thaueri</name>
    <dbReference type="NCBI Taxonomy" id="190975"/>
    <lineage>
        <taxon>Archaea</taxon>
        <taxon>Methanobacteriati</taxon>
        <taxon>Methanobacteriota</taxon>
        <taxon>Methanomada group</taxon>
        <taxon>Methanobacteria</taxon>
        <taxon>Methanobacteriales</taxon>
        <taxon>Methanobacteriaceae</taxon>
        <taxon>Methanobrevibacter</taxon>
    </lineage>
</organism>
<evidence type="ECO:0000256" key="1">
    <source>
        <dbReference type="SAM" id="MobiDB-lite"/>
    </source>
</evidence>
<protein>
    <submittedName>
        <fullName evidence="3">Uncharacterized protein</fullName>
    </submittedName>
</protein>